<dbReference type="GO" id="GO:0005886">
    <property type="term" value="C:plasma membrane"/>
    <property type="evidence" value="ECO:0007669"/>
    <property type="project" value="UniProtKB-SubCell"/>
</dbReference>
<dbReference type="SUPFAM" id="SSF56601">
    <property type="entry name" value="beta-lactamase/transpeptidase-like"/>
    <property type="match status" value="1"/>
</dbReference>
<dbReference type="NCBIfam" id="TIGR02074">
    <property type="entry name" value="PBP_1a_fam"/>
    <property type="match status" value="1"/>
</dbReference>
<evidence type="ECO:0000256" key="15">
    <source>
        <dbReference type="ARBA" id="ARBA00034000"/>
    </source>
</evidence>
<evidence type="ECO:0000256" key="14">
    <source>
        <dbReference type="ARBA" id="ARBA00023316"/>
    </source>
</evidence>
<dbReference type="FunFam" id="1.10.3810.10:FF:000001">
    <property type="entry name" value="Penicillin-binding protein 1A"/>
    <property type="match status" value="1"/>
</dbReference>
<evidence type="ECO:0000256" key="7">
    <source>
        <dbReference type="ARBA" id="ARBA00022676"/>
    </source>
</evidence>
<evidence type="ECO:0000256" key="1">
    <source>
        <dbReference type="ARBA" id="ARBA00004236"/>
    </source>
</evidence>
<comment type="catalytic activity">
    <reaction evidence="15">
        <text>Preferential cleavage: (Ac)2-L-Lys-D-Ala-|-D-Ala. Also transpeptidation of peptidyl-alanyl moieties that are N-acyl substituents of D-alanine.</text>
        <dbReference type="EC" id="3.4.16.4"/>
    </reaction>
</comment>
<dbReference type="Gene3D" id="3.40.710.10">
    <property type="entry name" value="DD-peptidase/beta-lactamase superfamily"/>
    <property type="match status" value="1"/>
</dbReference>
<dbReference type="EMBL" id="MFZH01000007">
    <property type="protein sequence ID" value="OGK19714.1"/>
    <property type="molecule type" value="Genomic_DNA"/>
</dbReference>
<comment type="caution">
    <text evidence="20">The sequence shown here is derived from an EMBL/GenBank/DDBJ whole genome shotgun (WGS) entry which is preliminary data.</text>
</comment>
<evidence type="ECO:0000256" key="6">
    <source>
        <dbReference type="ARBA" id="ARBA00022670"/>
    </source>
</evidence>
<evidence type="ECO:0000256" key="8">
    <source>
        <dbReference type="ARBA" id="ARBA00022679"/>
    </source>
</evidence>
<organism evidence="20 21">
    <name type="scientific">Candidatus Roizmanbacteria bacterium RIFCSPHIGHO2_01_FULL_39_24</name>
    <dbReference type="NCBI Taxonomy" id="1802032"/>
    <lineage>
        <taxon>Bacteria</taxon>
        <taxon>Candidatus Roizmaniibacteriota</taxon>
    </lineage>
</organism>
<dbReference type="GO" id="GO:0008658">
    <property type="term" value="F:penicillin binding"/>
    <property type="evidence" value="ECO:0007669"/>
    <property type="project" value="InterPro"/>
</dbReference>
<dbReference type="InterPro" id="IPR001460">
    <property type="entry name" value="PCN-bd_Tpept"/>
</dbReference>
<evidence type="ECO:0000256" key="4">
    <source>
        <dbReference type="ARBA" id="ARBA00022475"/>
    </source>
</evidence>
<keyword evidence="10" id="KW-0133">Cell shape</keyword>
<dbReference type="GO" id="GO:0030288">
    <property type="term" value="C:outer membrane-bounded periplasmic space"/>
    <property type="evidence" value="ECO:0007669"/>
    <property type="project" value="TreeGrafter"/>
</dbReference>
<feature type="transmembrane region" description="Helical" evidence="17">
    <location>
        <begin position="67"/>
        <end position="88"/>
    </location>
</feature>
<keyword evidence="11" id="KW-0573">Peptidoglycan synthesis</keyword>
<dbReference type="InterPro" id="IPR036950">
    <property type="entry name" value="PBP_transglycosylase"/>
</dbReference>
<dbReference type="GO" id="GO:0008360">
    <property type="term" value="P:regulation of cell shape"/>
    <property type="evidence" value="ECO:0007669"/>
    <property type="project" value="UniProtKB-KW"/>
</dbReference>
<accession>A0A1F7GLN4</accession>
<comment type="similarity">
    <text evidence="2">In the C-terminal section; belongs to the transpeptidase family.</text>
</comment>
<dbReference type="Pfam" id="PF00905">
    <property type="entry name" value="Transpeptidase"/>
    <property type="match status" value="1"/>
</dbReference>
<keyword evidence="4" id="KW-1003">Cell membrane</keyword>
<sequence length="717" mass="79179">MANKELYIKYIRVITLPIVKAFFYAALFLIFIGDIVIDFITFVLKTVANVLLFLPRKANHIPYKIKYFILGIGITLLVFFVYQSYIFVKTLPTPKLIGTLNYSVSTKILDRNGSLLYEIFHDQNRTPVKIDSLPKYVSQATIAIEDQAFYEHPGISLYGGILRASKEMLFDRSLQGGSTITQQLVKSALLTPERTITRKVKEAILAIWTEHMYTKKQILEMYLNQVPYGGSSYGIEKASQTFFDKSSHDLTIAQAAFLAGLPQAPSLYSPYSNPKYALDRRNDVLKKMSELDFINKKQYQSALQEPLTIKSPTQYIRAPHFVFYVKSVLEKMYGIARVEAGGLRVVTSLDLKTQEQTENILSDEIAKIEYLHVTNGAVLVTAPKNGEILAMVGSVDYFNNPEGAFNVTTALRQPGSSIKPLMYSLALEKGYTAATQISDTPITYQTLGGLPYQPVNYDGRYHGNVTLRTALASSYNIPAVKVLNNLGVDQFIDHAHKMGISTWEDKSRFGLSLTLGGGEVTMTDMATAFGVFANGGNKVPVNPLLSVSDYNGNSLYQQRTNNDVLGVISKAVAFIISDILSDNNARAGAFGAHSSLEIPGYKVAVKTGTTNSKRDNWTIGYTPTYLTVVWVGNNDNSPMNPALTSGVTGAAPIFNRVMSNVLNSNVLNYQNIKGGFILPDGIVSKSCMGKNPEYFIKGTENKVNCFASKLSPTPTSH</sequence>
<dbReference type="GO" id="GO:0071555">
    <property type="term" value="P:cell wall organization"/>
    <property type="evidence" value="ECO:0007669"/>
    <property type="project" value="UniProtKB-KW"/>
</dbReference>
<comment type="subcellular location">
    <subcellularLocation>
        <location evidence="1">Cell membrane</location>
    </subcellularLocation>
</comment>
<evidence type="ECO:0000256" key="12">
    <source>
        <dbReference type="ARBA" id="ARBA00023136"/>
    </source>
</evidence>
<keyword evidence="17" id="KW-1133">Transmembrane helix</keyword>
<evidence type="ECO:0000259" key="19">
    <source>
        <dbReference type="Pfam" id="PF00912"/>
    </source>
</evidence>
<evidence type="ECO:0000256" key="17">
    <source>
        <dbReference type="SAM" id="Phobius"/>
    </source>
</evidence>
<dbReference type="InterPro" id="IPR050396">
    <property type="entry name" value="Glycosyltr_51/Transpeptidase"/>
</dbReference>
<feature type="transmembrane region" description="Helical" evidence="17">
    <location>
        <begin position="12"/>
        <end position="33"/>
    </location>
</feature>
<dbReference type="Pfam" id="PF00912">
    <property type="entry name" value="Transgly"/>
    <property type="match status" value="1"/>
</dbReference>
<dbReference type="InterPro" id="IPR001264">
    <property type="entry name" value="Glyco_trans_51"/>
</dbReference>
<evidence type="ECO:0000259" key="18">
    <source>
        <dbReference type="Pfam" id="PF00905"/>
    </source>
</evidence>
<dbReference type="PANTHER" id="PTHR32282">
    <property type="entry name" value="BINDING PROTEIN TRANSPEPTIDASE, PUTATIVE-RELATED"/>
    <property type="match status" value="1"/>
</dbReference>
<evidence type="ECO:0000313" key="20">
    <source>
        <dbReference type="EMBL" id="OGK19714.1"/>
    </source>
</evidence>
<dbReference type="GO" id="GO:0009002">
    <property type="term" value="F:serine-type D-Ala-D-Ala carboxypeptidase activity"/>
    <property type="evidence" value="ECO:0007669"/>
    <property type="project" value="UniProtKB-EC"/>
</dbReference>
<keyword evidence="5" id="KW-0121">Carboxypeptidase</keyword>
<gene>
    <name evidence="20" type="ORF">A2799_01640</name>
</gene>
<keyword evidence="13" id="KW-0511">Multifunctional enzyme</keyword>
<keyword evidence="7" id="KW-0328">Glycosyltransferase</keyword>
<dbReference type="InterPro" id="IPR023346">
    <property type="entry name" value="Lysozyme-like_dom_sf"/>
</dbReference>
<evidence type="ECO:0000256" key="16">
    <source>
        <dbReference type="ARBA" id="ARBA00049902"/>
    </source>
</evidence>
<evidence type="ECO:0000256" key="9">
    <source>
        <dbReference type="ARBA" id="ARBA00022801"/>
    </source>
</evidence>
<feature type="domain" description="Glycosyl transferase family 51" evidence="19">
    <location>
        <begin position="114"/>
        <end position="288"/>
    </location>
</feature>
<comment type="similarity">
    <text evidence="3">In the N-terminal section; belongs to the glycosyltransferase 51 family.</text>
</comment>
<feature type="transmembrane region" description="Helical" evidence="17">
    <location>
        <begin position="39"/>
        <end position="55"/>
    </location>
</feature>
<keyword evidence="6" id="KW-0645">Protease</keyword>
<evidence type="ECO:0000256" key="13">
    <source>
        <dbReference type="ARBA" id="ARBA00023268"/>
    </source>
</evidence>
<evidence type="ECO:0000313" key="21">
    <source>
        <dbReference type="Proteomes" id="UP000176850"/>
    </source>
</evidence>
<dbReference type="Proteomes" id="UP000176850">
    <property type="component" value="Unassembled WGS sequence"/>
</dbReference>
<keyword evidence="14" id="KW-0961">Cell wall biogenesis/degradation</keyword>
<evidence type="ECO:0000256" key="11">
    <source>
        <dbReference type="ARBA" id="ARBA00022984"/>
    </source>
</evidence>
<dbReference type="InterPro" id="IPR012338">
    <property type="entry name" value="Beta-lactam/transpept-like"/>
</dbReference>
<feature type="domain" description="Penicillin-binding protein transpeptidase" evidence="18">
    <location>
        <begin position="376"/>
        <end position="658"/>
    </location>
</feature>
<keyword evidence="9" id="KW-0378">Hydrolase</keyword>
<comment type="catalytic activity">
    <reaction evidence="16">
        <text>[GlcNAc-(1-&gt;4)-Mur2Ac(oyl-L-Ala-gamma-D-Glu-L-Lys-D-Ala-D-Ala)](n)-di-trans,octa-cis-undecaprenyl diphosphate + beta-D-GlcNAc-(1-&gt;4)-Mur2Ac(oyl-L-Ala-gamma-D-Glu-L-Lys-D-Ala-D-Ala)-di-trans,octa-cis-undecaprenyl diphosphate = [GlcNAc-(1-&gt;4)-Mur2Ac(oyl-L-Ala-gamma-D-Glu-L-Lys-D-Ala-D-Ala)](n+1)-di-trans,octa-cis-undecaprenyl diphosphate + di-trans,octa-cis-undecaprenyl diphosphate + H(+)</text>
        <dbReference type="Rhea" id="RHEA:23708"/>
        <dbReference type="Rhea" id="RHEA-COMP:9602"/>
        <dbReference type="Rhea" id="RHEA-COMP:9603"/>
        <dbReference type="ChEBI" id="CHEBI:15378"/>
        <dbReference type="ChEBI" id="CHEBI:58405"/>
        <dbReference type="ChEBI" id="CHEBI:60033"/>
        <dbReference type="ChEBI" id="CHEBI:78435"/>
        <dbReference type="EC" id="2.4.99.28"/>
    </reaction>
</comment>
<dbReference type="AlphaFoldDB" id="A0A1F7GLN4"/>
<dbReference type="Gene3D" id="1.10.3810.10">
    <property type="entry name" value="Biosynthetic peptidoglycan transglycosylase-like"/>
    <property type="match status" value="1"/>
</dbReference>
<dbReference type="GO" id="GO:0009252">
    <property type="term" value="P:peptidoglycan biosynthetic process"/>
    <property type="evidence" value="ECO:0007669"/>
    <property type="project" value="UniProtKB-KW"/>
</dbReference>
<keyword evidence="17" id="KW-0812">Transmembrane</keyword>
<name>A0A1F7GLN4_9BACT</name>
<keyword evidence="12 17" id="KW-0472">Membrane</keyword>
<evidence type="ECO:0000256" key="2">
    <source>
        <dbReference type="ARBA" id="ARBA00007090"/>
    </source>
</evidence>
<dbReference type="GO" id="GO:0008955">
    <property type="term" value="F:peptidoglycan glycosyltransferase activity"/>
    <property type="evidence" value="ECO:0007669"/>
    <property type="project" value="UniProtKB-EC"/>
</dbReference>
<keyword evidence="8" id="KW-0808">Transferase</keyword>
<evidence type="ECO:0000256" key="10">
    <source>
        <dbReference type="ARBA" id="ARBA00022960"/>
    </source>
</evidence>
<dbReference type="GO" id="GO:0006508">
    <property type="term" value="P:proteolysis"/>
    <property type="evidence" value="ECO:0007669"/>
    <property type="project" value="UniProtKB-KW"/>
</dbReference>
<dbReference type="SUPFAM" id="SSF53955">
    <property type="entry name" value="Lysozyme-like"/>
    <property type="match status" value="1"/>
</dbReference>
<evidence type="ECO:0000256" key="3">
    <source>
        <dbReference type="ARBA" id="ARBA00007739"/>
    </source>
</evidence>
<dbReference type="PANTHER" id="PTHR32282:SF11">
    <property type="entry name" value="PENICILLIN-BINDING PROTEIN 1B"/>
    <property type="match status" value="1"/>
</dbReference>
<protein>
    <submittedName>
        <fullName evidence="20">Uncharacterized protein</fullName>
    </submittedName>
</protein>
<evidence type="ECO:0000256" key="5">
    <source>
        <dbReference type="ARBA" id="ARBA00022645"/>
    </source>
</evidence>
<proteinExistence type="inferred from homology"/>
<reference evidence="20 21" key="1">
    <citation type="journal article" date="2016" name="Nat. Commun.">
        <title>Thousands of microbial genomes shed light on interconnected biogeochemical processes in an aquifer system.</title>
        <authorList>
            <person name="Anantharaman K."/>
            <person name="Brown C.T."/>
            <person name="Hug L.A."/>
            <person name="Sharon I."/>
            <person name="Castelle C.J."/>
            <person name="Probst A.J."/>
            <person name="Thomas B.C."/>
            <person name="Singh A."/>
            <person name="Wilkins M.J."/>
            <person name="Karaoz U."/>
            <person name="Brodie E.L."/>
            <person name="Williams K.H."/>
            <person name="Hubbard S.S."/>
            <person name="Banfield J.F."/>
        </authorList>
    </citation>
    <scope>NUCLEOTIDE SEQUENCE [LARGE SCALE GENOMIC DNA]</scope>
</reference>